<protein>
    <submittedName>
        <fullName evidence="2">Unannotated protein</fullName>
    </submittedName>
</protein>
<organism evidence="2">
    <name type="scientific">freshwater metagenome</name>
    <dbReference type="NCBI Taxonomy" id="449393"/>
    <lineage>
        <taxon>unclassified sequences</taxon>
        <taxon>metagenomes</taxon>
        <taxon>ecological metagenomes</taxon>
    </lineage>
</organism>
<dbReference type="AlphaFoldDB" id="A0A6J6IEH2"/>
<evidence type="ECO:0000313" key="2">
    <source>
        <dbReference type="EMBL" id="CAB4619708.1"/>
    </source>
</evidence>
<reference evidence="2" key="1">
    <citation type="submission" date="2020-05" db="EMBL/GenBank/DDBJ databases">
        <authorList>
            <person name="Chiriac C."/>
            <person name="Salcher M."/>
            <person name="Ghai R."/>
            <person name="Kavagutti S V."/>
        </authorList>
    </citation>
    <scope>NUCLEOTIDE SEQUENCE</scope>
</reference>
<evidence type="ECO:0000256" key="1">
    <source>
        <dbReference type="SAM" id="Phobius"/>
    </source>
</evidence>
<name>A0A6J6IEH2_9ZZZZ</name>
<dbReference type="EMBL" id="CAEZVF010000051">
    <property type="protein sequence ID" value="CAB4619708.1"/>
    <property type="molecule type" value="Genomic_DNA"/>
</dbReference>
<feature type="transmembrane region" description="Helical" evidence="1">
    <location>
        <begin position="90"/>
        <end position="111"/>
    </location>
</feature>
<keyword evidence="1" id="KW-1133">Transmembrane helix</keyword>
<sequence length="177" mass="18471">MSQPSPRSGSALIWLVLGIACLGPVLGLLWWAISPVVPGVVVQVAIYPRETDPGGYIATDAYFAILTAVVGLVVAFLVRRRWTGSDGLALAGLTLGGLAGSALAVLTGYAFSAPSRPQASAGSYVDVPLSLGATGWLLVWPIFSVGYCFFAQLWTLETESSAEATQTQIAQLDEIGN</sequence>
<feature type="transmembrane region" description="Helical" evidence="1">
    <location>
        <begin position="12"/>
        <end position="33"/>
    </location>
</feature>
<dbReference type="PROSITE" id="PS51257">
    <property type="entry name" value="PROKAR_LIPOPROTEIN"/>
    <property type="match status" value="1"/>
</dbReference>
<keyword evidence="1" id="KW-0812">Transmembrane</keyword>
<keyword evidence="1" id="KW-0472">Membrane</keyword>
<accession>A0A6J6IEH2</accession>
<gene>
    <name evidence="2" type="ORF">UFOPK1939_00473</name>
</gene>
<proteinExistence type="predicted"/>
<feature type="transmembrane region" description="Helical" evidence="1">
    <location>
        <begin position="53"/>
        <end position="78"/>
    </location>
</feature>
<feature type="transmembrane region" description="Helical" evidence="1">
    <location>
        <begin position="131"/>
        <end position="150"/>
    </location>
</feature>